<evidence type="ECO:0000313" key="2">
    <source>
        <dbReference type="EMBL" id="KAA8999257.1"/>
    </source>
</evidence>
<evidence type="ECO:0000256" key="1">
    <source>
        <dbReference type="SAM" id="MobiDB-lite"/>
    </source>
</evidence>
<reference evidence="2 3" key="1">
    <citation type="submission" date="2019-09" db="EMBL/GenBank/DDBJ databases">
        <authorList>
            <person name="Li Y."/>
        </authorList>
    </citation>
    <scope>NUCLEOTIDE SEQUENCE [LARGE SCALE GENOMIC DNA]</scope>
    <source>
        <strain evidence="2 3">L3-3HA</strain>
    </source>
</reference>
<dbReference type="EMBL" id="VYKJ01000006">
    <property type="protein sequence ID" value="KAA8999257.1"/>
    <property type="molecule type" value="Genomic_DNA"/>
</dbReference>
<dbReference type="AlphaFoldDB" id="A0A5J5G0M2"/>
<evidence type="ECO:0000313" key="3">
    <source>
        <dbReference type="Proteomes" id="UP000335415"/>
    </source>
</evidence>
<protein>
    <submittedName>
        <fullName evidence="2">Uncharacterized protein</fullName>
    </submittedName>
</protein>
<feature type="compositionally biased region" description="Basic residues" evidence="1">
    <location>
        <begin position="1"/>
        <end position="13"/>
    </location>
</feature>
<sequence>MDGIMRRRLKGRGKAGMTGIKKMTPTEAGVRELCANTRENGHLRQISAPLLAGADSQMNHC</sequence>
<proteinExistence type="predicted"/>
<name>A0A5J5G0M2_9GAMM</name>
<dbReference type="Proteomes" id="UP000335415">
    <property type="component" value="Unassembled WGS sequence"/>
</dbReference>
<accession>A0A5J5G0M2</accession>
<feature type="region of interest" description="Disordered" evidence="1">
    <location>
        <begin position="1"/>
        <end position="24"/>
    </location>
</feature>
<comment type="caution">
    <text evidence="2">The sequence shown here is derived from an EMBL/GenBank/DDBJ whole genome shotgun (WGS) entry which is preliminary data.</text>
</comment>
<organism evidence="2 3">
    <name type="scientific">Affinibrenneria salicis</name>
    <dbReference type="NCBI Taxonomy" id="2590031"/>
    <lineage>
        <taxon>Bacteria</taxon>
        <taxon>Pseudomonadati</taxon>
        <taxon>Pseudomonadota</taxon>
        <taxon>Gammaproteobacteria</taxon>
        <taxon>Enterobacterales</taxon>
        <taxon>Pectobacteriaceae</taxon>
        <taxon>Affinibrenneria</taxon>
    </lineage>
</organism>
<gene>
    <name evidence="2" type="ORF">FJU30_12975</name>
</gene>
<keyword evidence="3" id="KW-1185">Reference proteome</keyword>